<organism evidence="3 4">
    <name type="scientific">Roridomyces roridus</name>
    <dbReference type="NCBI Taxonomy" id="1738132"/>
    <lineage>
        <taxon>Eukaryota</taxon>
        <taxon>Fungi</taxon>
        <taxon>Dikarya</taxon>
        <taxon>Basidiomycota</taxon>
        <taxon>Agaricomycotina</taxon>
        <taxon>Agaricomycetes</taxon>
        <taxon>Agaricomycetidae</taxon>
        <taxon>Agaricales</taxon>
        <taxon>Marasmiineae</taxon>
        <taxon>Mycenaceae</taxon>
        <taxon>Roridomyces</taxon>
    </lineage>
</organism>
<sequence length="132" mass="12981">MLVPSIASVLGILSHGVGVVSAASRLPGLLLFVDPMSTVGLPVAATISVARSALAAPTASSQSSVVPASSIFASTSAIANSSSPSSSAKVSGAPQTSSSPAAKVARFQKRAAIPECLKTVELSCLNMAANCI</sequence>
<evidence type="ECO:0008006" key="5">
    <source>
        <dbReference type="Google" id="ProtNLM"/>
    </source>
</evidence>
<comment type="caution">
    <text evidence="3">The sequence shown here is derived from an EMBL/GenBank/DDBJ whole genome shotgun (WGS) entry which is preliminary data.</text>
</comment>
<feature type="chain" id="PRO_5042159312" description="Secreted protein" evidence="2">
    <location>
        <begin position="23"/>
        <end position="132"/>
    </location>
</feature>
<feature type="region of interest" description="Disordered" evidence="1">
    <location>
        <begin position="78"/>
        <end position="101"/>
    </location>
</feature>
<evidence type="ECO:0000256" key="2">
    <source>
        <dbReference type="SAM" id="SignalP"/>
    </source>
</evidence>
<dbReference type="Proteomes" id="UP001221142">
    <property type="component" value="Unassembled WGS sequence"/>
</dbReference>
<name>A0AAD7BD37_9AGAR</name>
<evidence type="ECO:0000313" key="3">
    <source>
        <dbReference type="EMBL" id="KAJ7617254.1"/>
    </source>
</evidence>
<dbReference type="EMBL" id="JARKIF010000021">
    <property type="protein sequence ID" value="KAJ7617254.1"/>
    <property type="molecule type" value="Genomic_DNA"/>
</dbReference>
<keyword evidence="2" id="KW-0732">Signal</keyword>
<evidence type="ECO:0000313" key="4">
    <source>
        <dbReference type="Proteomes" id="UP001221142"/>
    </source>
</evidence>
<protein>
    <recommendedName>
        <fullName evidence="5">Secreted protein</fullName>
    </recommendedName>
</protein>
<feature type="signal peptide" evidence="2">
    <location>
        <begin position="1"/>
        <end position="22"/>
    </location>
</feature>
<evidence type="ECO:0000256" key="1">
    <source>
        <dbReference type="SAM" id="MobiDB-lite"/>
    </source>
</evidence>
<dbReference type="AlphaFoldDB" id="A0AAD7BD37"/>
<reference evidence="3" key="1">
    <citation type="submission" date="2023-03" db="EMBL/GenBank/DDBJ databases">
        <title>Massive genome expansion in bonnet fungi (Mycena s.s.) driven by repeated elements and novel gene families across ecological guilds.</title>
        <authorList>
            <consortium name="Lawrence Berkeley National Laboratory"/>
            <person name="Harder C.B."/>
            <person name="Miyauchi S."/>
            <person name="Viragh M."/>
            <person name="Kuo A."/>
            <person name="Thoen E."/>
            <person name="Andreopoulos B."/>
            <person name="Lu D."/>
            <person name="Skrede I."/>
            <person name="Drula E."/>
            <person name="Henrissat B."/>
            <person name="Morin E."/>
            <person name="Kohler A."/>
            <person name="Barry K."/>
            <person name="LaButti K."/>
            <person name="Morin E."/>
            <person name="Salamov A."/>
            <person name="Lipzen A."/>
            <person name="Mereny Z."/>
            <person name="Hegedus B."/>
            <person name="Baldrian P."/>
            <person name="Stursova M."/>
            <person name="Weitz H."/>
            <person name="Taylor A."/>
            <person name="Grigoriev I.V."/>
            <person name="Nagy L.G."/>
            <person name="Martin F."/>
            <person name="Kauserud H."/>
        </authorList>
    </citation>
    <scope>NUCLEOTIDE SEQUENCE</scope>
    <source>
        <strain evidence="3">9284</strain>
    </source>
</reference>
<keyword evidence="4" id="KW-1185">Reference proteome</keyword>
<gene>
    <name evidence="3" type="ORF">FB45DRAFT_1034544</name>
</gene>
<feature type="compositionally biased region" description="Low complexity" evidence="1">
    <location>
        <begin position="78"/>
        <end position="93"/>
    </location>
</feature>
<proteinExistence type="predicted"/>
<accession>A0AAD7BD37</accession>